<proteinExistence type="predicted"/>
<gene>
    <name evidence="2" type="ORF">FRACYDRAFT_270983</name>
</gene>
<name>A0A1E7EY84_9STRA</name>
<keyword evidence="1" id="KW-1133">Transmembrane helix</keyword>
<feature type="transmembrane region" description="Helical" evidence="1">
    <location>
        <begin position="130"/>
        <end position="150"/>
    </location>
</feature>
<protein>
    <submittedName>
        <fullName evidence="2">Uncharacterized protein</fullName>
    </submittedName>
</protein>
<evidence type="ECO:0000313" key="3">
    <source>
        <dbReference type="Proteomes" id="UP000095751"/>
    </source>
</evidence>
<evidence type="ECO:0000313" key="2">
    <source>
        <dbReference type="EMBL" id="OEU10765.1"/>
    </source>
</evidence>
<dbReference type="AlphaFoldDB" id="A0A1E7EY84"/>
<dbReference type="Proteomes" id="UP000095751">
    <property type="component" value="Unassembled WGS sequence"/>
</dbReference>
<accession>A0A1E7EY84</accession>
<keyword evidence="1" id="KW-0472">Membrane</keyword>
<sequence length="208" mass="22041">MTKYSKINQVEEGLQLVEVTDIGDPCVLQAVAVKANVQVAPPGSVAGGGVWGSNVHFGTESGIASGIVCLLCGWIPSIIVCCLPFDKRRVYKVNRKIYDSRGVLIGQEQTINFQEGEPSMTVDSEQRSRTMTIAGVTGGVIGLLFVLKMLGSGAIPVGFENKNHGVAQTPRAMAASQAEWLLLLCALAPHSINRSLSQAGTQPASTKF</sequence>
<organism evidence="2 3">
    <name type="scientific">Fragilariopsis cylindrus CCMP1102</name>
    <dbReference type="NCBI Taxonomy" id="635003"/>
    <lineage>
        <taxon>Eukaryota</taxon>
        <taxon>Sar</taxon>
        <taxon>Stramenopiles</taxon>
        <taxon>Ochrophyta</taxon>
        <taxon>Bacillariophyta</taxon>
        <taxon>Bacillariophyceae</taxon>
        <taxon>Bacillariophycidae</taxon>
        <taxon>Bacillariales</taxon>
        <taxon>Bacillariaceae</taxon>
        <taxon>Fragilariopsis</taxon>
    </lineage>
</organism>
<evidence type="ECO:0000256" key="1">
    <source>
        <dbReference type="SAM" id="Phobius"/>
    </source>
</evidence>
<reference evidence="2 3" key="1">
    <citation type="submission" date="2016-09" db="EMBL/GenBank/DDBJ databases">
        <title>Extensive genetic diversity and differential bi-allelic expression allows diatom success in the polar Southern Ocean.</title>
        <authorList>
            <consortium name="DOE Joint Genome Institute"/>
            <person name="Mock T."/>
            <person name="Otillar R.P."/>
            <person name="Strauss J."/>
            <person name="Dupont C."/>
            <person name="Frickenhaus S."/>
            <person name="Maumus F."/>
            <person name="Mcmullan M."/>
            <person name="Sanges R."/>
            <person name="Schmutz J."/>
            <person name="Toseland A."/>
            <person name="Valas R."/>
            <person name="Veluchamy A."/>
            <person name="Ward B.J."/>
            <person name="Allen A."/>
            <person name="Barry K."/>
            <person name="Falciatore A."/>
            <person name="Ferrante M."/>
            <person name="Fortunato A.E."/>
            <person name="Gloeckner G."/>
            <person name="Gruber A."/>
            <person name="Hipkin R."/>
            <person name="Janech M."/>
            <person name="Kroth P."/>
            <person name="Leese F."/>
            <person name="Lindquist E."/>
            <person name="Lyon B.R."/>
            <person name="Martin J."/>
            <person name="Mayer C."/>
            <person name="Parker M."/>
            <person name="Quesneville H."/>
            <person name="Raymond J."/>
            <person name="Uhlig C."/>
            <person name="Valentin K.U."/>
            <person name="Worden A.Z."/>
            <person name="Armbrust E.V."/>
            <person name="Bowler C."/>
            <person name="Green B."/>
            <person name="Moulton V."/>
            <person name="Van Oosterhout C."/>
            <person name="Grigoriev I."/>
        </authorList>
    </citation>
    <scope>NUCLEOTIDE SEQUENCE [LARGE SCALE GENOMIC DNA]</scope>
    <source>
        <strain evidence="2 3">CCMP1102</strain>
    </source>
</reference>
<feature type="transmembrane region" description="Helical" evidence="1">
    <location>
        <begin position="63"/>
        <end position="85"/>
    </location>
</feature>
<keyword evidence="1" id="KW-0812">Transmembrane</keyword>
<dbReference type="InParanoid" id="A0A1E7EY84"/>
<dbReference type="EMBL" id="KV784370">
    <property type="protein sequence ID" value="OEU10765.1"/>
    <property type="molecule type" value="Genomic_DNA"/>
</dbReference>
<dbReference type="KEGG" id="fcy:FRACYDRAFT_270983"/>
<keyword evidence="3" id="KW-1185">Reference proteome</keyword>